<proteinExistence type="predicted"/>
<dbReference type="Gene3D" id="1.10.530.10">
    <property type="match status" value="1"/>
</dbReference>
<dbReference type="InterPro" id="IPR023346">
    <property type="entry name" value="Lysozyme-like_dom_sf"/>
</dbReference>
<dbReference type="PANTHER" id="PTHR37423">
    <property type="entry name" value="SOLUBLE LYTIC MUREIN TRANSGLYCOSYLASE-RELATED"/>
    <property type="match status" value="1"/>
</dbReference>
<evidence type="ECO:0000313" key="3">
    <source>
        <dbReference type="EMBL" id="HIU51439.1"/>
    </source>
</evidence>
<evidence type="ECO:0000313" key="4">
    <source>
        <dbReference type="Proteomes" id="UP000824093"/>
    </source>
</evidence>
<comment type="caution">
    <text evidence="3">The sequence shown here is derived from an EMBL/GenBank/DDBJ whole genome shotgun (WGS) entry which is preliminary data.</text>
</comment>
<keyword evidence="1" id="KW-0812">Transmembrane</keyword>
<reference evidence="3" key="2">
    <citation type="journal article" date="2021" name="PeerJ">
        <title>Extensive microbial diversity within the chicken gut microbiome revealed by metagenomics and culture.</title>
        <authorList>
            <person name="Gilroy R."/>
            <person name="Ravi A."/>
            <person name="Getino M."/>
            <person name="Pursley I."/>
            <person name="Horton D.L."/>
            <person name="Alikhan N.F."/>
            <person name="Baker D."/>
            <person name="Gharbi K."/>
            <person name="Hall N."/>
            <person name="Watson M."/>
            <person name="Adriaenssens E.M."/>
            <person name="Foster-Nyarko E."/>
            <person name="Jarju S."/>
            <person name="Secka A."/>
            <person name="Antonio M."/>
            <person name="Oren A."/>
            <person name="Chaudhuri R.R."/>
            <person name="La Ragione R."/>
            <person name="Hildebrand F."/>
            <person name="Pallen M.J."/>
        </authorList>
    </citation>
    <scope>NUCLEOTIDE SEQUENCE</scope>
    <source>
        <strain evidence="3">CHK195-15760</strain>
    </source>
</reference>
<dbReference type="PANTHER" id="PTHR37423:SF2">
    <property type="entry name" value="MEMBRANE-BOUND LYTIC MUREIN TRANSGLYCOSYLASE C"/>
    <property type="match status" value="1"/>
</dbReference>
<accession>A0A9D1S8R7</accession>
<organism evidence="3 4">
    <name type="scientific">Candidatus Merdicola faecigallinarum</name>
    <dbReference type="NCBI Taxonomy" id="2840862"/>
    <lineage>
        <taxon>Bacteria</taxon>
        <taxon>Bacillati</taxon>
        <taxon>Bacillota</taxon>
        <taxon>Clostridia</taxon>
        <taxon>Candidatus Merdicola</taxon>
    </lineage>
</organism>
<dbReference type="Proteomes" id="UP000824093">
    <property type="component" value="Unassembled WGS sequence"/>
</dbReference>
<feature type="transmembrane region" description="Helical" evidence="1">
    <location>
        <begin position="9"/>
        <end position="27"/>
    </location>
</feature>
<dbReference type="InterPro" id="IPR008258">
    <property type="entry name" value="Transglycosylase_SLT_dom_1"/>
</dbReference>
<dbReference type="AlphaFoldDB" id="A0A9D1S8R7"/>
<dbReference type="EMBL" id="DVNH01000017">
    <property type="protein sequence ID" value="HIU51439.1"/>
    <property type="molecule type" value="Genomic_DNA"/>
</dbReference>
<feature type="domain" description="Transglycosylase SLT" evidence="2">
    <location>
        <begin position="45"/>
        <end position="156"/>
    </location>
</feature>
<reference evidence="3" key="1">
    <citation type="submission" date="2020-10" db="EMBL/GenBank/DDBJ databases">
        <authorList>
            <person name="Gilroy R."/>
        </authorList>
    </citation>
    <scope>NUCLEOTIDE SEQUENCE</scope>
    <source>
        <strain evidence="3">CHK195-15760</strain>
    </source>
</reference>
<sequence length="189" mass="22143">MAKKQKKKIFIIIIIFLLLIVAFFGIFKIQNRILQILYPKKYADYVYQYSEENRIDPLLTFAMIKAESNFKEDAVSKSGAKGLMQLMDATAKETANKLQMEYEENTLYHAESNIKLGTKYFSTLMEKYKNIPVALTAYNAGTGNVDKWIENDTIQEDGSDIENIPFRETNHYVRKILRDYEIYKKIYEN</sequence>
<evidence type="ECO:0000256" key="1">
    <source>
        <dbReference type="SAM" id="Phobius"/>
    </source>
</evidence>
<keyword evidence="1" id="KW-1133">Transmembrane helix</keyword>
<protein>
    <submittedName>
        <fullName evidence="3">Lytic transglycosylase domain-containing protein</fullName>
    </submittedName>
</protein>
<name>A0A9D1S8R7_9FIRM</name>
<gene>
    <name evidence="3" type="ORF">IAB70_02265</name>
</gene>
<dbReference type="SUPFAM" id="SSF53955">
    <property type="entry name" value="Lysozyme-like"/>
    <property type="match status" value="1"/>
</dbReference>
<dbReference type="CDD" id="cd16896">
    <property type="entry name" value="LT_Slt70-like"/>
    <property type="match status" value="1"/>
</dbReference>
<keyword evidence="1" id="KW-0472">Membrane</keyword>
<evidence type="ECO:0000259" key="2">
    <source>
        <dbReference type="Pfam" id="PF01464"/>
    </source>
</evidence>
<dbReference type="Pfam" id="PF01464">
    <property type="entry name" value="SLT"/>
    <property type="match status" value="1"/>
</dbReference>